<evidence type="ECO:0000256" key="1">
    <source>
        <dbReference type="SAM" id="MobiDB-lite"/>
    </source>
</evidence>
<proteinExistence type="predicted"/>
<accession>A0AAD4M5V9</accession>
<comment type="caution">
    <text evidence="2">The sequence shown here is derived from an EMBL/GenBank/DDBJ whole genome shotgun (WGS) entry which is preliminary data.</text>
</comment>
<reference evidence="2" key="1">
    <citation type="journal article" date="2022" name="New Phytol.">
        <title>Evolutionary transition to the ectomycorrhizal habit in the genomes of a hyperdiverse lineage of mushroom-forming fungi.</title>
        <authorList>
            <person name="Looney B."/>
            <person name="Miyauchi S."/>
            <person name="Morin E."/>
            <person name="Drula E."/>
            <person name="Courty P.E."/>
            <person name="Kohler A."/>
            <person name="Kuo A."/>
            <person name="LaButti K."/>
            <person name="Pangilinan J."/>
            <person name="Lipzen A."/>
            <person name="Riley R."/>
            <person name="Andreopoulos W."/>
            <person name="He G."/>
            <person name="Johnson J."/>
            <person name="Nolan M."/>
            <person name="Tritt A."/>
            <person name="Barry K.W."/>
            <person name="Grigoriev I.V."/>
            <person name="Nagy L.G."/>
            <person name="Hibbett D."/>
            <person name="Henrissat B."/>
            <person name="Matheny P.B."/>
            <person name="Labbe J."/>
            <person name="Martin F.M."/>
        </authorList>
    </citation>
    <scope>NUCLEOTIDE SEQUENCE</scope>
    <source>
        <strain evidence="2">BPL690</strain>
    </source>
</reference>
<dbReference type="SUPFAM" id="SSF55874">
    <property type="entry name" value="ATPase domain of HSP90 chaperone/DNA topoisomerase II/histidine kinase"/>
    <property type="match status" value="1"/>
</dbReference>
<dbReference type="EMBL" id="WTXG01000010">
    <property type="protein sequence ID" value="KAI0302873.1"/>
    <property type="molecule type" value="Genomic_DNA"/>
</dbReference>
<evidence type="ECO:0000313" key="2">
    <source>
        <dbReference type="EMBL" id="KAI0302873.1"/>
    </source>
</evidence>
<dbReference type="PANTHER" id="PTHR32387">
    <property type="entry name" value="WU:FJ29H11"/>
    <property type="match status" value="1"/>
</dbReference>
<dbReference type="InterPro" id="IPR052957">
    <property type="entry name" value="Auxin_embryo_med"/>
</dbReference>
<feature type="compositionally biased region" description="Pro residues" evidence="1">
    <location>
        <begin position="1107"/>
        <end position="1132"/>
    </location>
</feature>
<feature type="compositionally biased region" description="Pro residues" evidence="1">
    <location>
        <begin position="1086"/>
        <end position="1097"/>
    </location>
</feature>
<organism evidence="2 3">
    <name type="scientific">Multifurca ochricompacta</name>
    <dbReference type="NCBI Taxonomy" id="376703"/>
    <lineage>
        <taxon>Eukaryota</taxon>
        <taxon>Fungi</taxon>
        <taxon>Dikarya</taxon>
        <taxon>Basidiomycota</taxon>
        <taxon>Agaricomycotina</taxon>
        <taxon>Agaricomycetes</taxon>
        <taxon>Russulales</taxon>
        <taxon>Russulaceae</taxon>
        <taxon>Multifurca</taxon>
    </lineage>
</organism>
<name>A0AAD4M5V9_9AGAM</name>
<feature type="region of interest" description="Disordered" evidence="1">
    <location>
        <begin position="1080"/>
        <end position="1198"/>
    </location>
</feature>
<dbReference type="Proteomes" id="UP001203297">
    <property type="component" value="Unassembled WGS sequence"/>
</dbReference>
<keyword evidence="3" id="KW-1185">Reference proteome</keyword>
<dbReference type="Gene3D" id="3.30.565.10">
    <property type="entry name" value="Histidine kinase-like ATPase, C-terminal domain"/>
    <property type="match status" value="1"/>
</dbReference>
<gene>
    <name evidence="2" type="ORF">B0F90DRAFT_1667473</name>
</gene>
<protein>
    <submittedName>
        <fullName evidence="2">Uncharacterized protein</fullName>
    </submittedName>
</protein>
<feature type="compositionally biased region" description="Low complexity" evidence="1">
    <location>
        <begin position="1161"/>
        <end position="1179"/>
    </location>
</feature>
<evidence type="ECO:0000313" key="3">
    <source>
        <dbReference type="Proteomes" id="UP001203297"/>
    </source>
</evidence>
<sequence>MPSYNNLPSPTDLASGLIRSIRTAHGFEDDQSTPAPAFLELRGKLERALERLSSDLYNKKTHFLLEFIQNADDNAYADGVTPTLHLRIEDRLVLFECNELGFSADNVKAICDIGASTKTREKSTRGFIGEKGIGFKSVFTIADQVHITSGPYSFHFDKNAPLGMITPVLGTMYPTKRGWTTFHLHLAPTENGKELSTQLRDVRPTLLLFLRQLRALDIAVPDVPQNGAIQVQRIDGPGDDEVTLERIEAGGEYKVERVPGREGVQQSEIVLAFPVTENHEPVMEKQDVHAFLPLRCYGFNADFITSASREDILEQNSWNVSLRGSIVDTFLLAVSRFAEHPILRNVWFRYLPGSIADSFFCSLSTSDGHILHRLGVRDMTNDEFLAGLAIMDRAEMFGAQSDVWHTNVATCILRLPKPTIIGTAVHAEVLPLRILPLRNGTWAPAFSASRFTFPPAGVNIPDDLDLQSIAPGISAFSPRYQLFVRLGVTKPTLYRLRTNSVRLGPADRRCASMRLRLVDERGEAAQGDELYLDIPGVNGALSLRDALSPAVRFLHPDYFSSYPNANNGNDVSGEDDDEANANEVGDTRNEWLEWLRDRVGLNDIPRVLNGHLDPDLLDSASGPKGRELLLSLRAWWPRLAQRLTETGARALGAISIAGRRLDTLYLRRGALARAGEALELPCVPVDDPEDRAWDFLAQLGVATRMNASLFVNKLLHMQGRGEKDGEAVEEIYKQLDARFDEDETFIRNAFNEHPIILVFVNSEEERLWLRKTDVFWHGPPSMTSKAIISRSYPRLSNFFFHKLGITNAPSYALVDELRLIERRWQRMLIPIGVQEHVADILADISDIIKEDTSNVPPSLSTLAEIPVFPVSVPAEGIFLRGVGAFYVPDRSGKYADVFRERVGLLALPDSVPIARIRPLLESDIFKDKIRYLESEVTKRSVPQGRRVLDSDATELYSSRVEYVTRLVYHNNKSDLPPQQAKMLAKLRKINVISVQSITTTLSLGPCKETTLEDVSCEETDDKFTVFVSLRGSSGRSINPSVCRALSRRLDVDFMSFFACIASTVDTAPGHARLPTPVIVVPERTSPSPPPAPAPVPAPTLATAPTLAPAPAPAPSSSPAPASGPSPPSPPLRSPTEVPVHEAEQDRFPPLGTGPSSRLRRSPSLSSSTSSSFRQSPLNGRQRRRSRAQSSVGVSEHSQFMQPIAPGMNVNNNGTMLRETGMMGRLATQAGAFLNGHSMVPGGGPGGPVWNLNNMPMGTDETDLVGIMGEHFVYKLLVRMLDDFGPDNWTSELRHHVPGFTPFRGQAYADFTYLDSQGQLTRAWFGPEKAAGVWQGRWPKYHIEVKSTRGEENEPFHGIEDRDAGTVVCGLYGPASGVILGTSAGTTKPRTNYPLPTIIYLININAENSSAGGTSLSANRLKVSFNTVSGEVRKAPVRRFLLLMGSSNRWSFTTALINVGIEGDGVEEVEWELKEEEEDVRWRETR</sequence>
<dbReference type="NCBIfam" id="NF047352">
    <property type="entry name" value="P_loop_sacsin"/>
    <property type="match status" value="1"/>
</dbReference>
<dbReference type="PANTHER" id="PTHR32387:SF0">
    <property type="entry name" value="PROTEIN NO VEIN"/>
    <property type="match status" value="1"/>
</dbReference>
<dbReference type="InterPro" id="IPR036890">
    <property type="entry name" value="HATPase_C_sf"/>
</dbReference>